<dbReference type="Proteomes" id="UP001140096">
    <property type="component" value="Unassembled WGS sequence"/>
</dbReference>
<reference evidence="1" key="1">
    <citation type="submission" date="2022-07" db="EMBL/GenBank/DDBJ databases">
        <title>Phylogenomic reconstructions and comparative analyses of Kickxellomycotina fungi.</title>
        <authorList>
            <person name="Reynolds N.K."/>
            <person name="Stajich J.E."/>
            <person name="Barry K."/>
            <person name="Grigoriev I.V."/>
            <person name="Crous P."/>
            <person name="Smith M.E."/>
        </authorList>
    </citation>
    <scope>NUCLEOTIDE SEQUENCE</scope>
    <source>
        <strain evidence="1">CBS 102833</strain>
    </source>
</reference>
<dbReference type="EMBL" id="JANBUP010000907">
    <property type="protein sequence ID" value="KAJ2809770.1"/>
    <property type="molecule type" value="Genomic_DNA"/>
</dbReference>
<gene>
    <name evidence="1" type="ORF">H4S07_003068</name>
</gene>
<evidence type="ECO:0000313" key="2">
    <source>
        <dbReference type="Proteomes" id="UP001140096"/>
    </source>
</evidence>
<name>A0ACC1LIB8_9FUNG</name>
<sequence length="177" mass="19422">MPGRIAAIGKTVHMLIREPNFDANIPGNKIDKVNKYRFDELVSCHTIIQHYKDLKLQLEEIVDDRHVAAAVQQQLMRTRMRMESDDEDGLPKPAVARIAGSSQLSSLTDSVEDMDDGTFSAVAVEKLIVRHRTLLASGKEGVASSLHRTSLLLKRPGTSLLGAAAKQLNVAGDKKVI</sequence>
<keyword evidence="2" id="KW-1185">Reference proteome</keyword>
<accession>A0ACC1LIB8</accession>
<proteinExistence type="predicted"/>
<protein>
    <submittedName>
        <fullName evidence="1">Uncharacterized protein</fullName>
    </submittedName>
</protein>
<organism evidence="1 2">
    <name type="scientific">Coemansia furcata</name>
    <dbReference type="NCBI Taxonomy" id="417177"/>
    <lineage>
        <taxon>Eukaryota</taxon>
        <taxon>Fungi</taxon>
        <taxon>Fungi incertae sedis</taxon>
        <taxon>Zoopagomycota</taxon>
        <taxon>Kickxellomycotina</taxon>
        <taxon>Kickxellomycetes</taxon>
        <taxon>Kickxellales</taxon>
        <taxon>Kickxellaceae</taxon>
        <taxon>Coemansia</taxon>
    </lineage>
</organism>
<evidence type="ECO:0000313" key="1">
    <source>
        <dbReference type="EMBL" id="KAJ2809770.1"/>
    </source>
</evidence>
<comment type="caution">
    <text evidence="1">The sequence shown here is derived from an EMBL/GenBank/DDBJ whole genome shotgun (WGS) entry which is preliminary data.</text>
</comment>